<accession>A0A7X5QE97</accession>
<dbReference type="EMBL" id="PUJW01000009">
    <property type="protein sequence ID" value="NHB92647.1"/>
    <property type="molecule type" value="Genomic_DNA"/>
</dbReference>
<keyword evidence="2" id="KW-1185">Reference proteome</keyword>
<name>A0A7X5QE97_9GAMM</name>
<gene>
    <name evidence="1" type="ORF">C5469_10995</name>
</gene>
<comment type="caution">
    <text evidence="1">The sequence shown here is derived from an EMBL/GenBank/DDBJ whole genome shotgun (WGS) entry which is preliminary data.</text>
</comment>
<dbReference type="AlphaFoldDB" id="A0A7X5QE97"/>
<organism evidence="1 2">
    <name type="scientific">Photorhabdus cinerea</name>
    <dbReference type="NCBI Taxonomy" id="471575"/>
    <lineage>
        <taxon>Bacteria</taxon>
        <taxon>Pseudomonadati</taxon>
        <taxon>Pseudomonadota</taxon>
        <taxon>Gammaproteobacteria</taxon>
        <taxon>Enterobacterales</taxon>
        <taxon>Morganellaceae</taxon>
        <taxon>Photorhabdus</taxon>
    </lineage>
</organism>
<protein>
    <submittedName>
        <fullName evidence="1">Uncharacterized protein</fullName>
    </submittedName>
</protein>
<reference evidence="1 2" key="1">
    <citation type="submission" date="2018-02" db="EMBL/GenBank/DDBJ databases">
        <authorList>
            <person name="Machado R.A."/>
        </authorList>
    </citation>
    <scope>NUCLEOTIDE SEQUENCE [LARGE SCALE GENOMIC DNA]</scope>
    <source>
        <strain evidence="1 2">DSM 19724</strain>
    </source>
</reference>
<evidence type="ECO:0000313" key="2">
    <source>
        <dbReference type="Proteomes" id="UP000591844"/>
    </source>
</evidence>
<evidence type="ECO:0000313" key="1">
    <source>
        <dbReference type="EMBL" id="NHB92647.1"/>
    </source>
</evidence>
<dbReference type="Proteomes" id="UP000591844">
    <property type="component" value="Unassembled WGS sequence"/>
</dbReference>
<sequence>MCQFILNESLLWFGYTGDSLCDENANTFNYKKQAYLVGLDKRFSVSQYNSLRLFVVTEYDDARSDNPAYKVKTDYFGNRSVSVLLS</sequence>
<proteinExistence type="predicted"/>